<comment type="caution">
    <text evidence="3">Lacks conserved residue(s) required for the propagation of feature annotation.</text>
</comment>
<dbReference type="HAMAP" id="MF_00211">
    <property type="entry name" value="TrpD"/>
    <property type="match status" value="1"/>
</dbReference>
<dbReference type="Gene3D" id="1.20.970.10">
    <property type="entry name" value="Transferase, Pyrimidine Nucleoside Phosphorylase, Chain C"/>
    <property type="match status" value="1"/>
</dbReference>
<reference evidence="6" key="1">
    <citation type="journal article" date="2019" name="PLoS Negl. Trop. Dis.">
        <title>Revisiting the worldwide diversity of Leptospira species in the environment.</title>
        <authorList>
            <person name="Vincent A.T."/>
            <person name="Schiettekatte O."/>
            <person name="Bourhy P."/>
            <person name="Veyrier F.J."/>
            <person name="Picardeau M."/>
        </authorList>
    </citation>
    <scope>NUCLEOTIDE SEQUENCE [LARGE SCALE GENOMIC DNA]</scope>
    <source>
        <strain evidence="6">201300427</strain>
    </source>
</reference>
<dbReference type="OrthoDB" id="9806430at2"/>
<dbReference type="NCBIfam" id="TIGR01245">
    <property type="entry name" value="trpD"/>
    <property type="match status" value="1"/>
</dbReference>
<feature type="domain" description="Glycosyl transferase family 3" evidence="4">
    <location>
        <begin position="78"/>
        <end position="324"/>
    </location>
</feature>
<dbReference type="SUPFAM" id="SSF52418">
    <property type="entry name" value="Nucleoside phosphorylase/phosphoribosyltransferase catalytic domain"/>
    <property type="match status" value="1"/>
</dbReference>
<gene>
    <name evidence="3 6" type="primary">trpD</name>
    <name evidence="6" type="ORF">EHS15_05040</name>
</gene>
<dbReference type="PANTHER" id="PTHR43285:SF2">
    <property type="entry name" value="ANTHRANILATE PHOSPHORIBOSYLTRANSFERASE"/>
    <property type="match status" value="1"/>
</dbReference>
<comment type="subunit">
    <text evidence="3">Homodimer.</text>
</comment>
<keyword evidence="3" id="KW-0028">Amino-acid biosynthesis</keyword>
<dbReference type="RefSeq" id="WP_135759461.1">
    <property type="nucleotide sequence ID" value="NZ_RQHW01000016.1"/>
</dbReference>
<dbReference type="PANTHER" id="PTHR43285">
    <property type="entry name" value="ANTHRANILATE PHOSPHORIBOSYLTRANSFERASE"/>
    <property type="match status" value="1"/>
</dbReference>
<protein>
    <recommendedName>
        <fullName evidence="3">Anthranilate phosphoribosyltransferase</fullName>
        <ecNumber evidence="3">2.4.2.18</ecNumber>
    </recommendedName>
</protein>
<comment type="function">
    <text evidence="3">Catalyzes the transfer of the phosphoribosyl group of 5-phosphorylribose-1-pyrophosphate (PRPP) to anthranilate to yield N-(5'-phosphoribosyl)-anthranilate (PRA).</text>
</comment>
<feature type="binding site" evidence="3">
    <location>
        <position position="230"/>
    </location>
    <ligand>
        <name>Mg(2+)</name>
        <dbReference type="ChEBI" id="CHEBI:18420"/>
        <label>2</label>
    </ligand>
</feature>
<dbReference type="Proteomes" id="UP000298058">
    <property type="component" value="Unassembled WGS sequence"/>
</dbReference>
<dbReference type="InterPro" id="IPR036320">
    <property type="entry name" value="Glycosyl_Trfase_fam3_N_dom_sf"/>
</dbReference>
<evidence type="ECO:0000259" key="5">
    <source>
        <dbReference type="Pfam" id="PF02885"/>
    </source>
</evidence>
<dbReference type="Pfam" id="PF00591">
    <property type="entry name" value="Glycos_transf_3"/>
    <property type="match status" value="1"/>
</dbReference>
<evidence type="ECO:0000259" key="4">
    <source>
        <dbReference type="Pfam" id="PF00591"/>
    </source>
</evidence>
<dbReference type="InterPro" id="IPR035902">
    <property type="entry name" value="Nuc_phospho_transferase"/>
</dbReference>
<feature type="binding site" evidence="3">
    <location>
        <begin position="88"/>
        <end position="89"/>
    </location>
    <ligand>
        <name>5-phospho-alpha-D-ribose 1-diphosphate</name>
        <dbReference type="ChEBI" id="CHEBI:58017"/>
    </ligand>
</feature>
<feature type="domain" description="Glycosyl transferase family 3 N-terminal" evidence="5">
    <location>
        <begin position="7"/>
        <end position="69"/>
    </location>
</feature>
<keyword evidence="3" id="KW-0479">Metal-binding</keyword>
<feature type="binding site" evidence="3">
    <location>
        <position position="97"/>
    </location>
    <ligand>
        <name>Mg(2+)</name>
        <dbReference type="ChEBI" id="CHEBI:18420"/>
        <label>1</label>
    </ligand>
</feature>
<dbReference type="SUPFAM" id="SSF47648">
    <property type="entry name" value="Nucleoside phosphorylase/phosphoribosyltransferase N-terminal domain"/>
    <property type="match status" value="1"/>
</dbReference>
<feature type="binding site" evidence="3">
    <location>
        <begin position="113"/>
        <end position="121"/>
    </location>
    <ligand>
        <name>5-phospho-alpha-D-ribose 1-diphosphate</name>
        <dbReference type="ChEBI" id="CHEBI:58017"/>
    </ligand>
</feature>
<dbReference type="EC" id="2.4.2.18" evidence="3"/>
<evidence type="ECO:0000256" key="2">
    <source>
        <dbReference type="ARBA" id="ARBA00022679"/>
    </source>
</evidence>
<feature type="binding site" evidence="3">
    <location>
        <position position="171"/>
    </location>
    <ligand>
        <name>anthranilate</name>
        <dbReference type="ChEBI" id="CHEBI:16567"/>
        <label>2</label>
    </ligand>
</feature>
<evidence type="ECO:0000313" key="7">
    <source>
        <dbReference type="Proteomes" id="UP000298058"/>
    </source>
</evidence>
<feature type="binding site" evidence="3">
    <location>
        <begin position="95"/>
        <end position="98"/>
    </location>
    <ligand>
        <name>5-phospho-alpha-D-ribose 1-diphosphate</name>
        <dbReference type="ChEBI" id="CHEBI:58017"/>
    </ligand>
</feature>
<evidence type="ECO:0000256" key="1">
    <source>
        <dbReference type="ARBA" id="ARBA00022676"/>
    </source>
</evidence>
<keyword evidence="3" id="KW-0057">Aromatic amino acid biosynthesis</keyword>
<keyword evidence="3" id="KW-0460">Magnesium</keyword>
<comment type="caution">
    <text evidence="6">The sequence shown here is derived from an EMBL/GenBank/DDBJ whole genome shotgun (WGS) entry which is preliminary data.</text>
</comment>
<dbReference type="GO" id="GO:0000287">
    <property type="term" value="F:magnesium ion binding"/>
    <property type="evidence" value="ECO:0007669"/>
    <property type="project" value="UniProtKB-UniRule"/>
</dbReference>
<dbReference type="InterPro" id="IPR000312">
    <property type="entry name" value="Glycosyl_Trfase_fam3"/>
</dbReference>
<dbReference type="GO" id="GO:0004048">
    <property type="term" value="F:anthranilate phosphoribosyltransferase activity"/>
    <property type="evidence" value="ECO:0007669"/>
    <property type="project" value="UniProtKB-UniRule"/>
</dbReference>
<keyword evidence="3" id="KW-0822">Tryptophan biosynthesis</keyword>
<keyword evidence="2 3" id="KW-0808">Transferase</keyword>
<comment type="catalytic activity">
    <reaction evidence="3">
        <text>N-(5-phospho-beta-D-ribosyl)anthranilate + diphosphate = 5-phospho-alpha-D-ribose 1-diphosphate + anthranilate</text>
        <dbReference type="Rhea" id="RHEA:11768"/>
        <dbReference type="ChEBI" id="CHEBI:16567"/>
        <dbReference type="ChEBI" id="CHEBI:18277"/>
        <dbReference type="ChEBI" id="CHEBI:33019"/>
        <dbReference type="ChEBI" id="CHEBI:58017"/>
        <dbReference type="EC" id="2.4.2.18"/>
    </reaction>
</comment>
<keyword evidence="1 3" id="KW-0328">Glycosyltransferase</keyword>
<feature type="binding site" evidence="3">
    <location>
        <position position="85"/>
    </location>
    <ligand>
        <name>anthranilate</name>
        <dbReference type="ChEBI" id="CHEBI:16567"/>
        <label>1</label>
    </ligand>
</feature>
<comment type="pathway">
    <text evidence="3">Amino-acid biosynthesis; L-tryptophan biosynthesis; L-tryptophan from chorismate: step 2/5.</text>
</comment>
<comment type="similarity">
    <text evidence="3">Belongs to the anthranilate phosphoribosyltransferase family.</text>
</comment>
<dbReference type="UniPathway" id="UPA00035">
    <property type="reaction ID" value="UER00041"/>
</dbReference>
<dbReference type="Gene3D" id="3.40.1030.10">
    <property type="entry name" value="Nucleoside phosphorylase/phosphoribosyltransferase catalytic domain"/>
    <property type="match status" value="1"/>
</dbReference>
<dbReference type="GO" id="GO:0005829">
    <property type="term" value="C:cytosol"/>
    <property type="evidence" value="ECO:0007669"/>
    <property type="project" value="TreeGrafter"/>
</dbReference>
<dbReference type="GO" id="GO:0000162">
    <property type="term" value="P:L-tryptophan biosynthetic process"/>
    <property type="evidence" value="ECO:0007669"/>
    <property type="project" value="UniProtKB-UniRule"/>
</dbReference>
<organism evidence="6 7">
    <name type="scientific">Leptospira idonii</name>
    <dbReference type="NCBI Taxonomy" id="1193500"/>
    <lineage>
        <taxon>Bacteria</taxon>
        <taxon>Pseudomonadati</taxon>
        <taxon>Spirochaetota</taxon>
        <taxon>Spirochaetia</taxon>
        <taxon>Leptospirales</taxon>
        <taxon>Leptospiraceae</taxon>
        <taxon>Leptospira</taxon>
    </lineage>
</organism>
<dbReference type="EMBL" id="RQHW01000016">
    <property type="protein sequence ID" value="TGN20065.1"/>
    <property type="molecule type" value="Genomic_DNA"/>
</dbReference>
<feature type="binding site" evidence="3">
    <location>
        <position position="231"/>
    </location>
    <ligand>
        <name>Mg(2+)</name>
        <dbReference type="ChEBI" id="CHEBI:18420"/>
        <label>1</label>
    </ligand>
</feature>
<feature type="binding site" evidence="3">
    <location>
        <position position="93"/>
    </location>
    <ligand>
        <name>5-phospho-alpha-D-ribose 1-diphosphate</name>
        <dbReference type="ChEBI" id="CHEBI:58017"/>
    </ligand>
</feature>
<feature type="binding site" evidence="3">
    <location>
        <position position="85"/>
    </location>
    <ligand>
        <name>5-phospho-alpha-D-ribose 1-diphosphate</name>
        <dbReference type="ChEBI" id="CHEBI:58017"/>
    </ligand>
</feature>
<proteinExistence type="inferred from homology"/>
<feature type="binding site" evidence="3">
    <location>
        <position position="116"/>
    </location>
    <ligand>
        <name>anthranilate</name>
        <dbReference type="ChEBI" id="CHEBI:16567"/>
        <label>1</label>
    </ligand>
</feature>
<comment type="cofactor">
    <cofactor evidence="3">
        <name>Mg(2+)</name>
        <dbReference type="ChEBI" id="CHEBI:18420"/>
    </cofactor>
    <text evidence="3">Binds 2 magnesium ions per monomer.</text>
</comment>
<dbReference type="Pfam" id="PF02885">
    <property type="entry name" value="Glycos_trans_3N"/>
    <property type="match status" value="1"/>
</dbReference>
<feature type="binding site" evidence="3">
    <location>
        <position position="231"/>
    </location>
    <ligand>
        <name>Mg(2+)</name>
        <dbReference type="ChEBI" id="CHEBI:18420"/>
        <label>2</label>
    </ligand>
</feature>
<dbReference type="InterPro" id="IPR005940">
    <property type="entry name" value="Anthranilate_Pribosyl_Tfrase"/>
</dbReference>
<evidence type="ECO:0000256" key="3">
    <source>
        <dbReference type="HAMAP-Rule" id="MF_00211"/>
    </source>
</evidence>
<evidence type="ECO:0000313" key="6">
    <source>
        <dbReference type="EMBL" id="TGN20065.1"/>
    </source>
</evidence>
<dbReference type="InterPro" id="IPR017459">
    <property type="entry name" value="Glycosyl_Trfase_fam3_N_dom"/>
</dbReference>
<accession>A0A4R9M2G3</accession>
<name>A0A4R9M2G3_9LEPT</name>
<feature type="binding site" evidence="3">
    <location>
        <position position="125"/>
    </location>
    <ligand>
        <name>5-phospho-alpha-D-ribose 1-diphosphate</name>
        <dbReference type="ChEBI" id="CHEBI:58017"/>
    </ligand>
</feature>
<dbReference type="AlphaFoldDB" id="A0A4R9M2G3"/>
<keyword evidence="7" id="KW-1185">Reference proteome</keyword>
<sequence>MTESKLRDILQKAISSQNLSREEAEFFLTEVMLGKVSEVLLASFLTALKQKGETEEELTGFVSAMRKNAEKPSRSYSYEFIDTCGTGGDGKGSFNISTLSAFTLASLGVKVAKHGNRSVSSLSGSSDILTQIGYKFDRPKTEMEEEFDKTGFIFLFAPHWHPSMKYAGPVRKELGFRTFFNLIGPLSNPLSPAYQVVGVYDKALLKVLSQVLSLLGTKRCIICHSRDGLDEFSIFQPTDYVYFDGKTSRELVFEPKTLSLGREPNPKEVFAGSQEESSRLFYDVLSGKDGSGADMVALNAGAALFVVGKADSIESGFSLAKSALLEKKVLKFVRETLNLSSAVPGLDK</sequence>